<evidence type="ECO:0000313" key="3">
    <source>
        <dbReference type="EMBL" id="MSR93846.1"/>
    </source>
</evidence>
<dbReference type="InterPro" id="IPR050190">
    <property type="entry name" value="UPF0213_domain"/>
</dbReference>
<dbReference type="PROSITE" id="PS50164">
    <property type="entry name" value="GIY_YIG"/>
    <property type="match status" value="1"/>
</dbReference>
<gene>
    <name evidence="3" type="ORF">FYJ34_06100</name>
</gene>
<dbReference type="Gene3D" id="3.40.1440.10">
    <property type="entry name" value="GIY-YIG endonuclease"/>
    <property type="match status" value="1"/>
</dbReference>
<dbReference type="AlphaFoldDB" id="A0A6N7V1W3"/>
<dbReference type="PANTHER" id="PTHR34477:SF1">
    <property type="entry name" value="UPF0213 PROTEIN YHBQ"/>
    <property type="match status" value="1"/>
</dbReference>
<organism evidence="3 4">
    <name type="scientific">Suipraeoptans intestinalis</name>
    <dbReference type="NCBI Taxonomy" id="2606628"/>
    <lineage>
        <taxon>Bacteria</taxon>
        <taxon>Bacillati</taxon>
        <taxon>Bacillota</taxon>
        <taxon>Clostridia</taxon>
        <taxon>Lachnospirales</taxon>
        <taxon>Lachnospiraceae</taxon>
        <taxon>Suipraeoptans</taxon>
    </lineage>
</organism>
<name>A0A6N7V1W3_9FIRM</name>
<protein>
    <submittedName>
        <fullName evidence="3">GIY-YIG nuclease family protein</fullName>
    </submittedName>
</protein>
<dbReference type="EMBL" id="VULY01000018">
    <property type="protein sequence ID" value="MSR93846.1"/>
    <property type="molecule type" value="Genomic_DNA"/>
</dbReference>
<dbReference type="InterPro" id="IPR000305">
    <property type="entry name" value="GIY-YIG_endonuc"/>
</dbReference>
<dbReference type="PANTHER" id="PTHR34477">
    <property type="entry name" value="UPF0213 PROTEIN YHBQ"/>
    <property type="match status" value="1"/>
</dbReference>
<dbReference type="Pfam" id="PF01541">
    <property type="entry name" value="GIY-YIG"/>
    <property type="match status" value="1"/>
</dbReference>
<proteinExistence type="inferred from homology"/>
<comment type="similarity">
    <text evidence="1">Belongs to the UPF0213 family.</text>
</comment>
<dbReference type="SUPFAM" id="SSF82771">
    <property type="entry name" value="GIY-YIG endonuclease"/>
    <property type="match status" value="1"/>
</dbReference>
<evidence type="ECO:0000259" key="2">
    <source>
        <dbReference type="PROSITE" id="PS50164"/>
    </source>
</evidence>
<dbReference type="RefSeq" id="WP_276958866.1">
    <property type="nucleotide sequence ID" value="NZ_JAQYBV010000032.1"/>
</dbReference>
<keyword evidence="4" id="KW-1185">Reference proteome</keyword>
<dbReference type="InterPro" id="IPR035901">
    <property type="entry name" value="GIY-YIG_endonuc_sf"/>
</dbReference>
<evidence type="ECO:0000313" key="4">
    <source>
        <dbReference type="Proteomes" id="UP000434409"/>
    </source>
</evidence>
<comment type="caution">
    <text evidence="3">The sequence shown here is derived from an EMBL/GenBank/DDBJ whole genome shotgun (WGS) entry which is preliminary data.</text>
</comment>
<dbReference type="Proteomes" id="UP000434409">
    <property type="component" value="Unassembled WGS sequence"/>
</dbReference>
<reference evidence="3 4" key="1">
    <citation type="submission" date="2019-08" db="EMBL/GenBank/DDBJ databases">
        <title>In-depth cultivation of the pig gut microbiome towards novel bacterial diversity and tailored functional studies.</title>
        <authorList>
            <person name="Wylensek D."/>
            <person name="Hitch T.C.A."/>
            <person name="Clavel T."/>
        </authorList>
    </citation>
    <scope>NUCLEOTIDE SEQUENCE [LARGE SCALE GENOMIC DNA]</scope>
    <source>
        <strain evidence="3 4">68-1-5</strain>
    </source>
</reference>
<dbReference type="CDD" id="cd10456">
    <property type="entry name" value="GIY-YIG_UPF0213"/>
    <property type="match status" value="1"/>
</dbReference>
<sequence length="84" mass="9842">MNYTYMVRCADDTLYIGWTNRLEQRIQMHNAGKGAKYTKGRRPVTLVYYEMFSSRQEAMRAEAAWKKLSRREKEDLIGNGSSGR</sequence>
<accession>A0A6N7V1W3</accession>
<feature type="domain" description="GIY-YIG" evidence="2">
    <location>
        <begin position="1"/>
        <end position="75"/>
    </location>
</feature>
<evidence type="ECO:0000256" key="1">
    <source>
        <dbReference type="ARBA" id="ARBA00007435"/>
    </source>
</evidence>